<comment type="caution">
    <text evidence="2">The sequence shown here is derived from an EMBL/GenBank/DDBJ whole genome shotgun (WGS) entry which is preliminary data.</text>
</comment>
<feature type="domain" description="DUF2268" evidence="1">
    <location>
        <begin position="103"/>
        <end position="295"/>
    </location>
</feature>
<organism evidence="2 3">
    <name type="scientific">Lysinibacillus xylanilyticus</name>
    <dbReference type="NCBI Taxonomy" id="582475"/>
    <lineage>
        <taxon>Bacteria</taxon>
        <taxon>Bacillati</taxon>
        <taxon>Bacillota</taxon>
        <taxon>Bacilli</taxon>
        <taxon>Bacillales</taxon>
        <taxon>Bacillaceae</taxon>
        <taxon>Lysinibacillus</taxon>
    </lineage>
</organism>
<protein>
    <submittedName>
        <fullName evidence="2">DUF2268 domain-containing protein</fullName>
    </submittedName>
</protein>
<dbReference type="InterPro" id="IPR018728">
    <property type="entry name" value="DUF2268"/>
</dbReference>
<gene>
    <name evidence="2" type="ORF">AB1300_09935</name>
</gene>
<dbReference type="RefSeq" id="WP_368636337.1">
    <property type="nucleotide sequence ID" value="NZ_JBFRHK010000005.1"/>
</dbReference>
<accession>A0ABV3VX15</accession>
<keyword evidence="3" id="KW-1185">Reference proteome</keyword>
<sequence>MGKVRINLINSLDFYEKCLLGKVNENSFRYELMQPMKTMWDYLNVPLKATQPNGYDVVMASEMLGIWTPRKSIQQVEDYLPELIESRIFDEYQEVISKGMDAFEKIGYSIPLEKIDITILLGDEDSQEMKVNKGYSGFGGIPGYILLMAVPNDFNKKRLKSALAHEFNHNVRFTFEPFNHGDVTVEEYIVLEGLAECFAEEMYGKELIGPWIEDFDQEEMEYSIEVIKEGRKTKGFGEVAAYMFGDEVAKRQGYSPVGLSGNAGYTIGYHLIKKYLANSNKSIAEATLTPTEEIVSVSKFFDEPHLQRIGSATTDL</sequence>
<name>A0ABV3VX15_9BACI</name>
<evidence type="ECO:0000259" key="1">
    <source>
        <dbReference type="Pfam" id="PF10026"/>
    </source>
</evidence>
<evidence type="ECO:0000313" key="3">
    <source>
        <dbReference type="Proteomes" id="UP001558534"/>
    </source>
</evidence>
<proteinExistence type="predicted"/>
<evidence type="ECO:0000313" key="2">
    <source>
        <dbReference type="EMBL" id="MEX3745456.1"/>
    </source>
</evidence>
<dbReference type="Proteomes" id="UP001558534">
    <property type="component" value="Unassembled WGS sequence"/>
</dbReference>
<reference evidence="2 3" key="1">
    <citation type="submission" date="2024-07" db="EMBL/GenBank/DDBJ databases">
        <title>Characterization of a bacterium isolated from hydrolysated instant sea cucumber by whole-genome sequencing and metabolomics.</title>
        <authorList>
            <person name="Luo X."/>
            <person name="Zhang Z."/>
            <person name="Zheng Z."/>
            <person name="Zhang W."/>
            <person name="Ming T."/>
            <person name="Jiao L."/>
            <person name="Su X."/>
            <person name="Kong F."/>
            <person name="Xu J."/>
        </authorList>
    </citation>
    <scope>NUCLEOTIDE SEQUENCE [LARGE SCALE GENOMIC DNA]</scope>
    <source>
        <strain evidence="2 3">XL-2024</strain>
    </source>
</reference>
<dbReference type="Pfam" id="PF10026">
    <property type="entry name" value="DUF2268"/>
    <property type="match status" value="1"/>
</dbReference>
<dbReference type="EMBL" id="JBFRHK010000005">
    <property type="protein sequence ID" value="MEX3745456.1"/>
    <property type="molecule type" value="Genomic_DNA"/>
</dbReference>